<dbReference type="SUPFAM" id="SSF81296">
    <property type="entry name" value="E set domains"/>
    <property type="match status" value="1"/>
</dbReference>
<dbReference type="PANTHER" id="PTHR34820:SF4">
    <property type="entry name" value="INNER MEMBRANE PROTEIN YEBZ"/>
    <property type="match status" value="1"/>
</dbReference>
<dbReference type="Proteomes" id="UP000545286">
    <property type="component" value="Unassembled WGS sequence"/>
</dbReference>
<dbReference type="GO" id="GO:0005886">
    <property type="term" value="C:plasma membrane"/>
    <property type="evidence" value="ECO:0007669"/>
    <property type="project" value="TreeGrafter"/>
</dbReference>
<dbReference type="AlphaFoldDB" id="A0A7W4YG44"/>
<dbReference type="InterPro" id="IPR014756">
    <property type="entry name" value="Ig_E-set"/>
</dbReference>
<dbReference type="GO" id="GO:0046688">
    <property type="term" value="P:response to copper ion"/>
    <property type="evidence" value="ECO:0007669"/>
    <property type="project" value="InterPro"/>
</dbReference>
<protein>
    <recommendedName>
        <fullName evidence="8">CopC domain-containing protein</fullName>
    </recommendedName>
</protein>
<sequence>MTSSSSAQALRIASRLMLAAMLAFLALALGLGSQFASAHDQLVESTPSADEQVDVAPVSATLTFSAEVQAEGTLGPQLELFSVSAVEETAVGFESPATVDGAVVTQPLPELPAGNYSLNWQVVSSDGHPISGTIPFTVSVGVAPTEDAQPSASAPAGFGAAENTEGATITNNDAGTADEAEQSTTSAPQDSGIPPWAWVLMGLAGVSVVLVSFVVFRRKAADLEASRKPQADKSQTDEPNADGLDDTPNGV</sequence>
<dbReference type="RefSeq" id="WP_183624446.1">
    <property type="nucleotide sequence ID" value="NZ_JACHWJ010000002.1"/>
</dbReference>
<dbReference type="EMBL" id="JACHWJ010000002">
    <property type="protein sequence ID" value="MBB2957661.1"/>
    <property type="molecule type" value="Genomic_DNA"/>
</dbReference>
<evidence type="ECO:0000256" key="2">
    <source>
        <dbReference type="ARBA" id="ARBA00022723"/>
    </source>
</evidence>
<keyword evidence="6" id="KW-0812">Transmembrane</keyword>
<feature type="region of interest" description="Disordered" evidence="5">
    <location>
        <begin position="223"/>
        <end position="251"/>
    </location>
</feature>
<name>A0A7W4YG44_9MICO</name>
<proteinExistence type="predicted"/>
<dbReference type="InterPro" id="IPR014755">
    <property type="entry name" value="Cu-Rt/internalin_Ig-like"/>
</dbReference>
<feature type="transmembrane region" description="Helical" evidence="6">
    <location>
        <begin position="196"/>
        <end position="216"/>
    </location>
</feature>
<evidence type="ECO:0000256" key="4">
    <source>
        <dbReference type="ARBA" id="ARBA00023008"/>
    </source>
</evidence>
<keyword evidence="10" id="KW-1185">Reference proteome</keyword>
<feature type="compositionally biased region" description="Basic and acidic residues" evidence="5">
    <location>
        <begin position="223"/>
        <end position="236"/>
    </location>
</feature>
<comment type="subcellular location">
    <subcellularLocation>
        <location evidence="1">Cell envelope</location>
    </subcellularLocation>
</comment>
<evidence type="ECO:0000256" key="7">
    <source>
        <dbReference type="SAM" id="SignalP"/>
    </source>
</evidence>
<dbReference type="GO" id="GO:0006825">
    <property type="term" value="P:copper ion transport"/>
    <property type="evidence" value="ECO:0007669"/>
    <property type="project" value="InterPro"/>
</dbReference>
<keyword evidence="6" id="KW-1133">Transmembrane helix</keyword>
<evidence type="ECO:0000313" key="9">
    <source>
        <dbReference type="EMBL" id="MBB2957661.1"/>
    </source>
</evidence>
<evidence type="ECO:0000313" key="10">
    <source>
        <dbReference type="Proteomes" id="UP000545286"/>
    </source>
</evidence>
<dbReference type="GO" id="GO:0005507">
    <property type="term" value="F:copper ion binding"/>
    <property type="evidence" value="ECO:0007669"/>
    <property type="project" value="InterPro"/>
</dbReference>
<dbReference type="GO" id="GO:0042597">
    <property type="term" value="C:periplasmic space"/>
    <property type="evidence" value="ECO:0007669"/>
    <property type="project" value="InterPro"/>
</dbReference>
<evidence type="ECO:0000256" key="1">
    <source>
        <dbReference type="ARBA" id="ARBA00004196"/>
    </source>
</evidence>
<dbReference type="GO" id="GO:0030313">
    <property type="term" value="C:cell envelope"/>
    <property type="evidence" value="ECO:0007669"/>
    <property type="project" value="UniProtKB-SubCell"/>
</dbReference>
<dbReference type="Pfam" id="PF04234">
    <property type="entry name" value="CopC"/>
    <property type="match status" value="1"/>
</dbReference>
<gene>
    <name evidence="9" type="ORF">FHX72_001798</name>
</gene>
<feature type="region of interest" description="Disordered" evidence="5">
    <location>
        <begin position="166"/>
        <end position="192"/>
    </location>
</feature>
<feature type="chain" id="PRO_5031183967" description="CopC domain-containing protein" evidence="7">
    <location>
        <begin position="39"/>
        <end position="251"/>
    </location>
</feature>
<evidence type="ECO:0000256" key="3">
    <source>
        <dbReference type="ARBA" id="ARBA00022729"/>
    </source>
</evidence>
<keyword evidence="6" id="KW-0472">Membrane</keyword>
<keyword evidence="4" id="KW-0186">Copper</keyword>
<dbReference type="Gene3D" id="2.60.40.1220">
    <property type="match status" value="1"/>
</dbReference>
<reference evidence="9 10" key="1">
    <citation type="submission" date="2020-08" db="EMBL/GenBank/DDBJ databases">
        <title>Sequencing the genomes of 1000 actinobacteria strains.</title>
        <authorList>
            <person name="Klenk H.-P."/>
        </authorList>
    </citation>
    <scope>NUCLEOTIDE SEQUENCE [LARGE SCALE GENOMIC DNA]</scope>
    <source>
        <strain evidence="9 10">DSM 20419</strain>
    </source>
</reference>
<organism evidence="9 10">
    <name type="scientific">Pseudoclavibacter helvolus</name>
    <dbReference type="NCBI Taxonomy" id="255205"/>
    <lineage>
        <taxon>Bacteria</taxon>
        <taxon>Bacillati</taxon>
        <taxon>Actinomycetota</taxon>
        <taxon>Actinomycetes</taxon>
        <taxon>Micrococcales</taxon>
        <taxon>Microbacteriaceae</taxon>
        <taxon>Pseudoclavibacter</taxon>
    </lineage>
</organism>
<dbReference type="PANTHER" id="PTHR34820">
    <property type="entry name" value="INNER MEMBRANE PROTEIN YEBZ"/>
    <property type="match status" value="1"/>
</dbReference>
<keyword evidence="2" id="KW-0479">Metal-binding</keyword>
<dbReference type="InterPro" id="IPR007348">
    <property type="entry name" value="CopC_dom"/>
</dbReference>
<evidence type="ECO:0000256" key="5">
    <source>
        <dbReference type="SAM" id="MobiDB-lite"/>
    </source>
</evidence>
<comment type="caution">
    <text evidence="9">The sequence shown here is derived from an EMBL/GenBank/DDBJ whole genome shotgun (WGS) entry which is preliminary data.</text>
</comment>
<accession>A0A7W4YG44</accession>
<evidence type="ECO:0000259" key="8">
    <source>
        <dbReference type="Pfam" id="PF04234"/>
    </source>
</evidence>
<dbReference type="InterPro" id="IPR032694">
    <property type="entry name" value="CopC/D"/>
</dbReference>
<evidence type="ECO:0000256" key="6">
    <source>
        <dbReference type="SAM" id="Phobius"/>
    </source>
</evidence>
<keyword evidence="3 7" id="KW-0732">Signal</keyword>
<feature type="signal peptide" evidence="7">
    <location>
        <begin position="1"/>
        <end position="38"/>
    </location>
</feature>
<feature type="domain" description="CopC" evidence="8">
    <location>
        <begin position="39"/>
        <end position="138"/>
    </location>
</feature>